<feature type="domain" description="RSE1/DDB1/CPSF1 first beta-propeller" evidence="5">
    <location>
        <begin position="35"/>
        <end position="295"/>
    </location>
</feature>
<dbReference type="GO" id="GO:0005634">
    <property type="term" value="C:nucleus"/>
    <property type="evidence" value="ECO:0007669"/>
    <property type="project" value="UniProtKB-SubCell"/>
</dbReference>
<evidence type="ECO:0000256" key="1">
    <source>
        <dbReference type="ARBA" id="ARBA00004123"/>
    </source>
</evidence>
<dbReference type="GO" id="GO:0003676">
    <property type="term" value="F:nucleic acid binding"/>
    <property type="evidence" value="ECO:0007669"/>
    <property type="project" value="InterPro"/>
</dbReference>
<dbReference type="InterPro" id="IPR058543">
    <property type="entry name" value="Beta-prop_RSE1/DDB1/CPSF1_2nd"/>
</dbReference>
<comment type="caution">
    <text evidence="7">The sequence shown here is derived from an EMBL/GenBank/DDBJ whole genome shotgun (WGS) entry which is preliminary data.</text>
</comment>
<dbReference type="Pfam" id="PF23726">
    <property type="entry name" value="Beta-prop_RSE1_2nd"/>
    <property type="match status" value="2"/>
</dbReference>
<dbReference type="AlphaFoldDB" id="A0AAW1S1Z8"/>
<dbReference type="InterPro" id="IPR018846">
    <property type="entry name" value="Beta-prop_RSE1/DDB1/CPSF1_1st"/>
</dbReference>
<accession>A0AAW1S1Z8</accession>
<dbReference type="Proteomes" id="UP001445335">
    <property type="component" value="Unassembled WGS sequence"/>
</dbReference>
<keyword evidence="8" id="KW-1185">Reference proteome</keyword>
<dbReference type="EMBL" id="JALJOU010000016">
    <property type="protein sequence ID" value="KAK9839426.1"/>
    <property type="molecule type" value="Genomic_DNA"/>
</dbReference>
<dbReference type="PANTHER" id="PTHR10644">
    <property type="entry name" value="DNA REPAIR/RNA PROCESSING CPSF FAMILY"/>
    <property type="match status" value="1"/>
</dbReference>
<reference evidence="7 8" key="1">
    <citation type="journal article" date="2024" name="Nat. Commun.">
        <title>Phylogenomics reveals the evolutionary origins of lichenization in chlorophyte algae.</title>
        <authorList>
            <person name="Puginier C."/>
            <person name="Libourel C."/>
            <person name="Otte J."/>
            <person name="Skaloud P."/>
            <person name="Haon M."/>
            <person name="Grisel S."/>
            <person name="Petersen M."/>
            <person name="Berrin J.G."/>
            <person name="Delaux P.M."/>
            <person name="Dal Grande F."/>
            <person name="Keller J."/>
        </authorList>
    </citation>
    <scope>NUCLEOTIDE SEQUENCE [LARGE SCALE GENOMIC DNA]</scope>
    <source>
        <strain evidence="7 8">SAG 245.80</strain>
    </source>
</reference>
<dbReference type="Pfam" id="PF10433">
    <property type="entry name" value="Beta-prop_RSE1_1st"/>
    <property type="match status" value="1"/>
</dbReference>
<protein>
    <recommendedName>
        <fullName evidence="9">Cleavage/polyadenylation specificity factor A subunit C-terminal domain-containing protein</fullName>
    </recommendedName>
</protein>
<feature type="domain" description="RSE1/DDB1/CPSF1 second beta-propeller" evidence="6">
    <location>
        <begin position="756"/>
        <end position="820"/>
    </location>
</feature>
<keyword evidence="2" id="KW-0539">Nucleus</keyword>
<evidence type="ECO:0000313" key="8">
    <source>
        <dbReference type="Proteomes" id="UP001445335"/>
    </source>
</evidence>
<feature type="compositionally biased region" description="Basic and acidic residues" evidence="3">
    <location>
        <begin position="459"/>
        <end position="469"/>
    </location>
</feature>
<evidence type="ECO:0000256" key="2">
    <source>
        <dbReference type="ARBA" id="ARBA00023242"/>
    </source>
</evidence>
<evidence type="ECO:0000259" key="6">
    <source>
        <dbReference type="Pfam" id="PF23726"/>
    </source>
</evidence>
<dbReference type="InterPro" id="IPR015943">
    <property type="entry name" value="WD40/YVTN_repeat-like_dom_sf"/>
</dbReference>
<organism evidence="7 8">
    <name type="scientific">Elliptochloris bilobata</name>
    <dbReference type="NCBI Taxonomy" id="381761"/>
    <lineage>
        <taxon>Eukaryota</taxon>
        <taxon>Viridiplantae</taxon>
        <taxon>Chlorophyta</taxon>
        <taxon>core chlorophytes</taxon>
        <taxon>Trebouxiophyceae</taxon>
        <taxon>Trebouxiophyceae incertae sedis</taxon>
        <taxon>Elliptochloris clade</taxon>
        <taxon>Elliptochloris</taxon>
    </lineage>
</organism>
<dbReference type="Gene3D" id="2.130.10.10">
    <property type="entry name" value="YVTN repeat-like/Quinoprotein amine dehydrogenase"/>
    <property type="match status" value="3"/>
</dbReference>
<feature type="domain" description="RSE1/DDB1/CPSF1 C-terminal" evidence="4">
    <location>
        <begin position="898"/>
        <end position="1235"/>
    </location>
</feature>
<proteinExistence type="predicted"/>
<evidence type="ECO:0000313" key="7">
    <source>
        <dbReference type="EMBL" id="KAK9839426.1"/>
    </source>
</evidence>
<name>A0AAW1S1Z8_9CHLO</name>
<dbReference type="InterPro" id="IPR004871">
    <property type="entry name" value="RSE1/DDB1/CPSF1_C"/>
</dbReference>
<feature type="region of interest" description="Disordered" evidence="3">
    <location>
        <begin position="442"/>
        <end position="480"/>
    </location>
</feature>
<comment type="subcellular location">
    <subcellularLocation>
        <location evidence="1">Nucleus</location>
    </subcellularLocation>
</comment>
<dbReference type="Pfam" id="PF03178">
    <property type="entry name" value="CPSF_A"/>
    <property type="match status" value="1"/>
</dbReference>
<feature type="domain" description="RSE1/DDB1/CPSF1 second beta-propeller" evidence="6">
    <location>
        <begin position="546"/>
        <end position="638"/>
    </location>
</feature>
<evidence type="ECO:0008006" key="9">
    <source>
        <dbReference type="Google" id="ProtNLM"/>
    </source>
</evidence>
<sequence>MTPLAVYREVHPPTGVSLCAAAYFTHVEERGASKTPPNVLLVRATRLEVLSVRAAEGDDTPRLEEAASYALDGRVESLAVLKSRVPGLQRDALLLTFRDAKLVVLDWDAATDSIMPSSLHCFEGDPMLTCGRTACAQPPLALADPQGRCAAVAMLQNVLAVLPAVETDVLESQLAAGGALAPAGGLPATVASSYLIQLGKLGIREVRDAAFLHRYNEPVLLVLHEPKPTWAGAARDRRDTAALVALSLNVQQRRHTRLWAAEGLPADALRLEASPAGGALVLCQSLILYHTQGASCALVVGSSVYAGVPLEPLIFNAMLEPPSVPTTKHARQFATNVPPDAAPAAATGAPRAEGFDLDLIGSAGAWLTDSTLLLALQSGELAFVHLHADGGLVKRLRVSRAGFASPSAGMCRLDEELLFMGSWAGESLLVRSVPEGAVLALPAPRKDASPDEAASELEAAERPEKRQRLEPVPSGLGDADEDDEVSLIYRTAEGRRGLAAVGASRFELRALDSLPGIGPRGPPELVVAVGAGRAGALALLRRALVPEVVTEVPLPGVQGLWAVRYQPQGLPWEPSMDWHAFLLMAAPGGTKALRTDEELDELPPTAAGLRLDRRTLLAGNLLSASRIIQVHPAGVTRLKPMDVGLLDDPAPSTGTSGVYCLVARASGLLQVYAAPSLQLLAEFHAFQDGPQLLQPIEPDNLATPCEAAASGPAVTELRMESFERAPAGNPLAVCRQPVLVALLADGSLLAYRAFDAGAGGIGIFVCGERPLWLLAMRGTLMVHPMDVEGAVLGFTPFHNINCPRGFISATASGALRICQLPARVRLDTHWPLQKVPLRATPHRVAFYAEARLYALLTSRQVPYKPRLEEEVGGDPHATYAYIAADAAAKEKGTELGAEVRLLAPGRWATVWRHALPPGEEPLTLAVLRLRDAVSGATQPLVAVGTCLPLGEDYPAVGRVTFFSVMRAEKSEGEEEPGASDWTADMIYTREFPAGPVTAMATLDGHLVIAAGNRVETHAWRGGRLQRTAFYDAQVLVSSLAVVKSYILAGDVHQGLTFLRCSEKATKLEELSRDFGQTDVRAADFLINGRKLYLAAADAGQTLRLWSYEQHAQSWGGKRLLPLGALHTGDEVGALLMRRMPPPPPLATRLQAALAGTLAGALGVLAPLWEGADGAALLRLQALLALALPHAAGLNPAAFGQRYQKLPQSLGGGLQLGQPLAYGCVLDGNLLARFLDAPRSRQAELAEQLGAPAARQ</sequence>
<evidence type="ECO:0000259" key="4">
    <source>
        <dbReference type="Pfam" id="PF03178"/>
    </source>
</evidence>
<gene>
    <name evidence="7" type="ORF">WJX81_001424</name>
</gene>
<evidence type="ECO:0000256" key="3">
    <source>
        <dbReference type="SAM" id="MobiDB-lite"/>
    </source>
</evidence>
<evidence type="ECO:0000259" key="5">
    <source>
        <dbReference type="Pfam" id="PF10433"/>
    </source>
</evidence>
<dbReference type="InterPro" id="IPR050358">
    <property type="entry name" value="RSE1/DDB1/CFT1"/>
</dbReference>